<dbReference type="SMART" id="SM00827">
    <property type="entry name" value="PKS_AT"/>
    <property type="match status" value="1"/>
</dbReference>
<dbReference type="SUPFAM" id="SSF52151">
    <property type="entry name" value="FabD/lysophospholipase-like"/>
    <property type="match status" value="1"/>
</dbReference>
<accession>A0A6N9UAV5</accession>
<dbReference type="Pfam" id="PF02801">
    <property type="entry name" value="Ketoacyl-synt_C"/>
    <property type="match status" value="1"/>
</dbReference>
<dbReference type="Pfam" id="PF00698">
    <property type="entry name" value="Acyl_transf_1"/>
    <property type="match status" value="1"/>
</dbReference>
<dbReference type="InterPro" id="IPR009081">
    <property type="entry name" value="PP-bd_ACP"/>
</dbReference>
<dbReference type="InterPro" id="IPR016036">
    <property type="entry name" value="Malonyl_transacylase_ACP-bd"/>
</dbReference>
<dbReference type="RefSeq" id="WP_164348426.1">
    <property type="nucleotide sequence ID" value="NZ_JAAGLQ010000592.1"/>
</dbReference>
<reference evidence="9 10" key="1">
    <citation type="submission" date="2020-01" db="EMBL/GenBank/DDBJ databases">
        <title>Insect and environment-associated Actinomycetes.</title>
        <authorList>
            <person name="Currrie C."/>
            <person name="Chevrette M."/>
            <person name="Carlson C."/>
            <person name="Stubbendieck R."/>
            <person name="Wendt-Pienkowski E."/>
        </authorList>
    </citation>
    <scope>NUCLEOTIDE SEQUENCE [LARGE SCALE GENOMIC DNA]</scope>
    <source>
        <strain evidence="9 10">SID11342</strain>
    </source>
</reference>
<dbReference type="InterPro" id="IPR020806">
    <property type="entry name" value="PKS_PP-bd"/>
</dbReference>
<dbReference type="AlphaFoldDB" id="A0A6N9UAV5"/>
<dbReference type="Gene3D" id="3.40.47.10">
    <property type="match status" value="1"/>
</dbReference>
<evidence type="ECO:0000256" key="1">
    <source>
        <dbReference type="ARBA" id="ARBA00022450"/>
    </source>
</evidence>
<comment type="caution">
    <text evidence="9">The sequence shown here is derived from an EMBL/GenBank/DDBJ whole genome shotgun (WGS) entry which is preliminary data.</text>
</comment>
<dbReference type="EMBL" id="JAAGLQ010000592">
    <property type="protein sequence ID" value="NEA19156.1"/>
    <property type="molecule type" value="Genomic_DNA"/>
</dbReference>
<dbReference type="GO" id="GO:0006633">
    <property type="term" value="P:fatty acid biosynthetic process"/>
    <property type="evidence" value="ECO:0007669"/>
    <property type="project" value="InterPro"/>
</dbReference>
<evidence type="ECO:0000259" key="8">
    <source>
        <dbReference type="PROSITE" id="PS52004"/>
    </source>
</evidence>
<feature type="non-terminal residue" evidence="9">
    <location>
        <position position="1"/>
    </location>
</feature>
<dbReference type="GO" id="GO:0031177">
    <property type="term" value="F:phosphopantetheine binding"/>
    <property type="evidence" value="ECO:0007669"/>
    <property type="project" value="InterPro"/>
</dbReference>
<keyword evidence="4" id="KW-0045">Antibiotic biosynthesis</keyword>
<proteinExistence type="predicted"/>
<dbReference type="InterPro" id="IPR050091">
    <property type="entry name" value="PKS_NRPS_Biosynth_Enz"/>
</dbReference>
<dbReference type="InterPro" id="IPR020841">
    <property type="entry name" value="PKS_Beta-ketoAc_synthase_dom"/>
</dbReference>
<dbReference type="Gene3D" id="1.10.1200.10">
    <property type="entry name" value="ACP-like"/>
    <property type="match status" value="1"/>
</dbReference>
<dbReference type="InterPro" id="IPR016035">
    <property type="entry name" value="Acyl_Trfase/lysoPLipase"/>
</dbReference>
<dbReference type="SUPFAM" id="SSF53901">
    <property type="entry name" value="Thiolase-like"/>
    <property type="match status" value="1"/>
</dbReference>
<sequence>TAAETAADDNALRRRLAALDAGGRTRLLAELVRTHAAAVLGHTSPDTLDPGRAFRELGFDSLASVELRNRLNAATGLRLPAGLVFDHPTPAALADFLGTELTDTEAVTAVIPSLPARPADRNPDADDDRIAIVSAACRLPGGVRSPEDLWRMLAEGRDGISGFPTDRGWSLDTLYDPDPDRIGTSVTRDGGFLHDAADFDAEFFGISPREALAMDPQQRLLLETTWELFERTAIDPSTLRGAPVGTYVGLMQQDYAARLLPYIPEDVEGFLGTGNSGSIVSGRLAYFFGLEGPAVTVDTACSSSLVALHLAVRALRSGECSLALAGGVNVMCSPELFVEFSRQGGLAPDGRCKSFAAAADGTAFGEGVGMLLVERLSDARRRGHPVLAVVRGSATNQDGASNGLTAPSGPSQQRVIRAALADAGLTASEVDVVEAHGTGTRLGDPIEAQALLATYGQDRPEDRPVWIGSLKSNIGHTSAAAGVAGVIKSVLGLRHGVMPKTLHVDGPTPEVDWSAGAGRLLTEARAWDDTGRPRRAGVSSFGVSGTNAHVILEQAPADPTVAADTLVDGPGTPETAPAAVPLLLSARTPEALRAQAAALSARIGDGSGVRAADVAFSLATGRGALGHRAVLVGTEENLAELSQGAAVSGGGLVSGRVVLVFPGQGSQWVGMAAELLAGSGVFAGRMAECERALAPYVDWSLAEALGSEDLLSRVDVVQPVLWAVMVSLAEVWRSFGVVPDAVVGHSQGEIAAACVAGGLSLDDGARVVALRSRAVGALAGRGGMASVSLPVGEVRGRLAGWGGRLSVAAVNGPLSTVVSGDADAVAELVEGCVGEGVRARLIEVDYASHSSHVE</sequence>
<dbReference type="SMART" id="SM00825">
    <property type="entry name" value="PKS_KS"/>
    <property type="match status" value="1"/>
</dbReference>
<dbReference type="Pfam" id="PF00109">
    <property type="entry name" value="ketoacyl-synt"/>
    <property type="match status" value="1"/>
</dbReference>
<dbReference type="InterPro" id="IPR006162">
    <property type="entry name" value="Ppantetheine_attach_site"/>
</dbReference>
<dbReference type="PANTHER" id="PTHR43775:SF51">
    <property type="entry name" value="INACTIVE PHENOLPHTHIOCEROL SYNTHESIS POLYKETIDE SYNTHASE TYPE I PKS1-RELATED"/>
    <property type="match status" value="1"/>
</dbReference>
<evidence type="ECO:0000313" key="9">
    <source>
        <dbReference type="EMBL" id="NEA19156.1"/>
    </source>
</evidence>
<evidence type="ECO:0000313" key="10">
    <source>
        <dbReference type="Proteomes" id="UP000471293"/>
    </source>
</evidence>
<dbReference type="PROSITE" id="PS50075">
    <property type="entry name" value="CARRIER"/>
    <property type="match status" value="1"/>
</dbReference>
<dbReference type="InterPro" id="IPR016039">
    <property type="entry name" value="Thiolase-like"/>
</dbReference>
<evidence type="ECO:0000256" key="6">
    <source>
        <dbReference type="ARBA" id="ARBA00023315"/>
    </source>
</evidence>
<dbReference type="FunFam" id="1.10.1200.10:FF:000007">
    <property type="entry name" value="Probable polyketide synthase pks17"/>
    <property type="match status" value="1"/>
</dbReference>
<keyword evidence="5" id="KW-0511">Multifunctional enzyme</keyword>
<dbReference type="SMART" id="SM00823">
    <property type="entry name" value="PKS_PP"/>
    <property type="match status" value="1"/>
</dbReference>
<feature type="domain" description="Carrier" evidence="7">
    <location>
        <begin position="26"/>
        <end position="101"/>
    </location>
</feature>
<feature type="domain" description="Ketosynthase family 3 (KS3)" evidence="8">
    <location>
        <begin position="127"/>
        <end position="554"/>
    </location>
</feature>
<feature type="non-terminal residue" evidence="9">
    <location>
        <position position="854"/>
    </location>
</feature>
<name>A0A6N9UAV5_STRHA</name>
<gene>
    <name evidence="9" type="ORF">G3I29_27435</name>
</gene>
<evidence type="ECO:0000259" key="7">
    <source>
        <dbReference type="PROSITE" id="PS50075"/>
    </source>
</evidence>
<dbReference type="SMART" id="SM01294">
    <property type="entry name" value="PKS_PP_betabranch"/>
    <property type="match status" value="1"/>
</dbReference>
<dbReference type="InterPro" id="IPR032821">
    <property type="entry name" value="PKS_assoc"/>
</dbReference>
<dbReference type="GO" id="GO:0004312">
    <property type="term" value="F:fatty acid synthase activity"/>
    <property type="evidence" value="ECO:0007669"/>
    <property type="project" value="TreeGrafter"/>
</dbReference>
<dbReference type="Gene3D" id="3.40.366.10">
    <property type="entry name" value="Malonyl-Coenzyme A Acyl Carrier Protein, domain 2"/>
    <property type="match status" value="1"/>
</dbReference>
<dbReference type="PROSITE" id="PS00606">
    <property type="entry name" value="KS3_1"/>
    <property type="match status" value="1"/>
</dbReference>
<dbReference type="PROSITE" id="PS00012">
    <property type="entry name" value="PHOSPHOPANTETHEINE"/>
    <property type="match status" value="1"/>
</dbReference>
<keyword evidence="3 9" id="KW-0808">Transferase</keyword>
<evidence type="ECO:0000256" key="2">
    <source>
        <dbReference type="ARBA" id="ARBA00022553"/>
    </source>
</evidence>
<organism evidence="9 10">
    <name type="scientific">Streptomyces halstedii</name>
    <dbReference type="NCBI Taxonomy" id="1944"/>
    <lineage>
        <taxon>Bacteria</taxon>
        <taxon>Bacillati</taxon>
        <taxon>Actinomycetota</taxon>
        <taxon>Actinomycetes</taxon>
        <taxon>Kitasatosporales</taxon>
        <taxon>Streptomycetaceae</taxon>
        <taxon>Streptomyces</taxon>
    </lineage>
</organism>
<evidence type="ECO:0000256" key="3">
    <source>
        <dbReference type="ARBA" id="ARBA00022679"/>
    </source>
</evidence>
<dbReference type="InterPro" id="IPR014043">
    <property type="entry name" value="Acyl_transferase_dom"/>
</dbReference>
<dbReference type="FunFam" id="3.40.47.10:FF:000019">
    <property type="entry name" value="Polyketide synthase type I"/>
    <property type="match status" value="1"/>
</dbReference>
<dbReference type="InterPro" id="IPR018201">
    <property type="entry name" value="Ketoacyl_synth_AS"/>
</dbReference>
<dbReference type="CDD" id="cd00833">
    <property type="entry name" value="PKS"/>
    <property type="match status" value="1"/>
</dbReference>
<dbReference type="PROSITE" id="PS52004">
    <property type="entry name" value="KS3_2"/>
    <property type="match status" value="1"/>
</dbReference>
<dbReference type="Pfam" id="PF00550">
    <property type="entry name" value="PP-binding"/>
    <property type="match status" value="1"/>
</dbReference>
<dbReference type="SUPFAM" id="SSF55048">
    <property type="entry name" value="Probable ACP-binding domain of malonyl-CoA ACP transacylase"/>
    <property type="match status" value="1"/>
</dbReference>
<dbReference type="Proteomes" id="UP000471293">
    <property type="component" value="Unassembled WGS sequence"/>
</dbReference>
<dbReference type="GO" id="GO:0033068">
    <property type="term" value="P:macrolide biosynthetic process"/>
    <property type="evidence" value="ECO:0007669"/>
    <property type="project" value="UniProtKB-ARBA"/>
</dbReference>
<dbReference type="InterPro" id="IPR036736">
    <property type="entry name" value="ACP-like_sf"/>
</dbReference>
<keyword evidence="1" id="KW-0596">Phosphopantetheine</keyword>
<dbReference type="InterPro" id="IPR014031">
    <property type="entry name" value="Ketoacyl_synth_C"/>
</dbReference>
<keyword evidence="2" id="KW-0597">Phosphoprotein</keyword>
<dbReference type="InterPro" id="IPR001227">
    <property type="entry name" value="Ac_transferase_dom_sf"/>
</dbReference>
<dbReference type="InterPro" id="IPR014030">
    <property type="entry name" value="Ketoacyl_synth_N"/>
</dbReference>
<dbReference type="GO" id="GO:0004315">
    <property type="term" value="F:3-oxoacyl-[acyl-carrier-protein] synthase activity"/>
    <property type="evidence" value="ECO:0007669"/>
    <property type="project" value="InterPro"/>
</dbReference>
<protein>
    <submittedName>
        <fullName evidence="9">Acyltransferase domain-containing protein</fullName>
    </submittedName>
</protein>
<dbReference type="SUPFAM" id="SSF47336">
    <property type="entry name" value="ACP-like"/>
    <property type="match status" value="1"/>
</dbReference>
<evidence type="ECO:0000256" key="5">
    <source>
        <dbReference type="ARBA" id="ARBA00023268"/>
    </source>
</evidence>
<evidence type="ECO:0000256" key="4">
    <source>
        <dbReference type="ARBA" id="ARBA00023194"/>
    </source>
</evidence>
<dbReference type="Pfam" id="PF16197">
    <property type="entry name" value="KAsynt_C_assoc"/>
    <property type="match status" value="1"/>
</dbReference>
<dbReference type="PANTHER" id="PTHR43775">
    <property type="entry name" value="FATTY ACID SYNTHASE"/>
    <property type="match status" value="1"/>
</dbReference>
<dbReference type="Gene3D" id="3.30.70.3290">
    <property type="match status" value="1"/>
</dbReference>
<dbReference type="Gene3D" id="3.30.70.250">
    <property type="entry name" value="Malonyl-CoA ACP transacylase, ACP-binding"/>
    <property type="match status" value="1"/>
</dbReference>
<keyword evidence="6 9" id="KW-0012">Acyltransferase</keyword>